<keyword evidence="2" id="KW-1133">Transmembrane helix</keyword>
<feature type="transmembrane region" description="Helical" evidence="2">
    <location>
        <begin position="57"/>
        <end position="78"/>
    </location>
</feature>
<name>A0ABP3IU48_9ACTN</name>
<sequence length="119" mass="12411">MSAMYVAGADARGPRARADTFGRQAGPRPATSVGGPAAVGRCPGRARVPTVDRMKNVLGFASFVLIIGGLAGLVHEWIGGFRLFGFLRYVTPEGYEVYANVVFVVLGVAAGALAEAKSR</sequence>
<keyword evidence="2" id="KW-0472">Membrane</keyword>
<evidence type="ECO:0000313" key="4">
    <source>
        <dbReference type="Proteomes" id="UP001500879"/>
    </source>
</evidence>
<dbReference type="Proteomes" id="UP001500879">
    <property type="component" value="Unassembled WGS sequence"/>
</dbReference>
<protein>
    <submittedName>
        <fullName evidence="3">Uncharacterized protein</fullName>
    </submittedName>
</protein>
<organism evidence="3 4">
    <name type="scientific">Streptomyces luteireticuli</name>
    <dbReference type="NCBI Taxonomy" id="173858"/>
    <lineage>
        <taxon>Bacteria</taxon>
        <taxon>Bacillati</taxon>
        <taxon>Actinomycetota</taxon>
        <taxon>Actinomycetes</taxon>
        <taxon>Kitasatosporales</taxon>
        <taxon>Streptomycetaceae</taxon>
        <taxon>Streptomyces</taxon>
    </lineage>
</organism>
<reference evidence="4" key="1">
    <citation type="journal article" date="2019" name="Int. J. Syst. Evol. Microbiol.">
        <title>The Global Catalogue of Microorganisms (GCM) 10K type strain sequencing project: providing services to taxonomists for standard genome sequencing and annotation.</title>
        <authorList>
            <consortium name="The Broad Institute Genomics Platform"/>
            <consortium name="The Broad Institute Genome Sequencing Center for Infectious Disease"/>
            <person name="Wu L."/>
            <person name="Ma J."/>
        </authorList>
    </citation>
    <scope>NUCLEOTIDE SEQUENCE [LARGE SCALE GENOMIC DNA]</scope>
    <source>
        <strain evidence="4">JCM 4788</strain>
    </source>
</reference>
<evidence type="ECO:0000313" key="3">
    <source>
        <dbReference type="EMBL" id="GAA0420210.1"/>
    </source>
</evidence>
<evidence type="ECO:0000256" key="2">
    <source>
        <dbReference type="SAM" id="Phobius"/>
    </source>
</evidence>
<feature type="transmembrane region" description="Helical" evidence="2">
    <location>
        <begin position="98"/>
        <end position="116"/>
    </location>
</feature>
<gene>
    <name evidence="3" type="ORF">GCM10010357_46940</name>
</gene>
<feature type="region of interest" description="Disordered" evidence="1">
    <location>
        <begin position="15"/>
        <end position="37"/>
    </location>
</feature>
<keyword evidence="2" id="KW-0812">Transmembrane</keyword>
<evidence type="ECO:0000256" key="1">
    <source>
        <dbReference type="SAM" id="MobiDB-lite"/>
    </source>
</evidence>
<dbReference type="EMBL" id="BAAABX010000050">
    <property type="protein sequence ID" value="GAA0420210.1"/>
    <property type="molecule type" value="Genomic_DNA"/>
</dbReference>
<accession>A0ABP3IU48</accession>
<proteinExistence type="predicted"/>
<comment type="caution">
    <text evidence="3">The sequence shown here is derived from an EMBL/GenBank/DDBJ whole genome shotgun (WGS) entry which is preliminary data.</text>
</comment>
<keyword evidence="4" id="KW-1185">Reference proteome</keyword>